<gene>
    <name evidence="1" type="ORF">GJ700_17735</name>
</gene>
<dbReference type="EMBL" id="WKJJ01000010">
    <property type="protein sequence ID" value="MRV73557.1"/>
    <property type="molecule type" value="Genomic_DNA"/>
</dbReference>
<sequence>MPTLLPTIDEIAQEKKRRVLLLSFPGAGSKYSKNPVRKYLLSWLELAGIPFQECGDDPSISGYSSYQGEIFVDVECHSNDEDYKRLTKFLIGPDDDSRFTRIALSFHSP</sequence>
<dbReference type="Proteomes" id="UP000446768">
    <property type="component" value="Unassembled WGS sequence"/>
</dbReference>
<name>A0A7X2IP19_9BURK</name>
<accession>A0A7X2IP19</accession>
<proteinExistence type="predicted"/>
<dbReference type="AlphaFoldDB" id="A0A7X2IP19"/>
<reference evidence="1 2" key="1">
    <citation type="submission" date="2019-11" db="EMBL/GenBank/DDBJ databases">
        <title>Novel species isolated from a subtropical stream in China.</title>
        <authorList>
            <person name="Lu H."/>
        </authorList>
    </citation>
    <scope>NUCLEOTIDE SEQUENCE [LARGE SCALE GENOMIC DNA]</scope>
    <source>
        <strain evidence="1 2">FT92W</strain>
    </source>
</reference>
<dbReference type="RefSeq" id="WP_154376217.1">
    <property type="nucleotide sequence ID" value="NZ_WKJJ01000010.1"/>
</dbReference>
<keyword evidence="2" id="KW-1185">Reference proteome</keyword>
<comment type="caution">
    <text evidence="1">The sequence shown here is derived from an EMBL/GenBank/DDBJ whole genome shotgun (WGS) entry which is preliminary data.</text>
</comment>
<evidence type="ECO:0000313" key="2">
    <source>
        <dbReference type="Proteomes" id="UP000446768"/>
    </source>
</evidence>
<protein>
    <submittedName>
        <fullName evidence="1">Uncharacterized protein</fullName>
    </submittedName>
</protein>
<evidence type="ECO:0000313" key="1">
    <source>
        <dbReference type="EMBL" id="MRV73557.1"/>
    </source>
</evidence>
<organism evidence="1 2">
    <name type="scientific">Pseudoduganella rivuli</name>
    <dbReference type="NCBI Taxonomy" id="2666085"/>
    <lineage>
        <taxon>Bacteria</taxon>
        <taxon>Pseudomonadati</taxon>
        <taxon>Pseudomonadota</taxon>
        <taxon>Betaproteobacteria</taxon>
        <taxon>Burkholderiales</taxon>
        <taxon>Oxalobacteraceae</taxon>
        <taxon>Telluria group</taxon>
        <taxon>Pseudoduganella</taxon>
    </lineage>
</organism>